<dbReference type="InParanoid" id="C1E237"/>
<dbReference type="AlphaFoldDB" id="C1E237"/>
<evidence type="ECO:0000256" key="6">
    <source>
        <dbReference type="ARBA" id="ARBA00022630"/>
    </source>
</evidence>
<evidence type="ECO:0000256" key="3">
    <source>
        <dbReference type="ARBA" id="ARBA00004496"/>
    </source>
</evidence>
<dbReference type="GO" id="GO:0071949">
    <property type="term" value="F:FAD binding"/>
    <property type="evidence" value="ECO:0007669"/>
    <property type="project" value="TreeGrafter"/>
</dbReference>
<dbReference type="Proteomes" id="UP000002009">
    <property type="component" value="Chromosome 3"/>
</dbReference>
<evidence type="ECO:0000256" key="7">
    <source>
        <dbReference type="ARBA" id="ARBA00022643"/>
    </source>
</evidence>
<keyword evidence="5" id="KW-0963">Cytoplasm</keyword>
<keyword evidence="6" id="KW-0285">Flavoprotein</keyword>
<proteinExistence type="inferred from homology"/>
<comment type="subcellular location">
    <subcellularLocation>
        <location evidence="3">Cytoplasm</location>
    </subcellularLocation>
</comment>
<gene>
    <name evidence="12" type="ORF">MICPUN_57097</name>
</gene>
<comment type="similarity">
    <text evidence="4">Belongs to the MMACHC family.</text>
</comment>
<dbReference type="eggNOG" id="ENOG502S75U">
    <property type="taxonomic scope" value="Eukaryota"/>
</dbReference>
<evidence type="ECO:0000313" key="12">
    <source>
        <dbReference type="EMBL" id="ACO62270.1"/>
    </source>
</evidence>
<keyword evidence="10" id="KW-0560">Oxidoreductase</keyword>
<dbReference type="OMA" id="PWCAFRA"/>
<dbReference type="RefSeq" id="XP_002501012.1">
    <property type="nucleotide sequence ID" value="XM_002500966.1"/>
</dbReference>
<dbReference type="OrthoDB" id="409189at2759"/>
<keyword evidence="9" id="KW-0521">NADP</keyword>
<dbReference type="EMBL" id="CP001324">
    <property type="protein sequence ID" value="ACO62270.1"/>
    <property type="molecule type" value="Genomic_DNA"/>
</dbReference>
<dbReference type="GeneID" id="8241786"/>
<organism evidence="12 13">
    <name type="scientific">Micromonas commoda (strain RCC299 / NOUM17 / CCMP2709)</name>
    <name type="common">Picoplanktonic green alga</name>
    <dbReference type="NCBI Taxonomy" id="296587"/>
    <lineage>
        <taxon>Eukaryota</taxon>
        <taxon>Viridiplantae</taxon>
        <taxon>Chlorophyta</taxon>
        <taxon>Mamiellophyceae</taxon>
        <taxon>Mamiellales</taxon>
        <taxon>Mamiellaceae</taxon>
        <taxon>Micromonas</taxon>
    </lineage>
</organism>
<evidence type="ECO:0000313" key="13">
    <source>
        <dbReference type="Proteomes" id="UP000002009"/>
    </source>
</evidence>
<dbReference type="GO" id="GO:0009235">
    <property type="term" value="P:cobalamin metabolic process"/>
    <property type="evidence" value="ECO:0007669"/>
    <property type="project" value="TreeGrafter"/>
</dbReference>
<dbReference type="GO" id="GO:0032451">
    <property type="term" value="F:demethylase activity"/>
    <property type="evidence" value="ECO:0007669"/>
    <property type="project" value="TreeGrafter"/>
</dbReference>
<keyword evidence="7" id="KW-0288">FMN</keyword>
<comment type="cofactor">
    <cofactor evidence="2">
        <name>FAD</name>
        <dbReference type="ChEBI" id="CHEBI:57692"/>
    </cofactor>
</comment>
<name>C1E237_MICCC</name>
<evidence type="ECO:0000256" key="2">
    <source>
        <dbReference type="ARBA" id="ARBA00001974"/>
    </source>
</evidence>
<keyword evidence="8" id="KW-0274">FAD</keyword>
<protein>
    <recommendedName>
        <fullName evidence="11">Cyanocobalamin reductase (cyanide-eliminating)</fullName>
    </recommendedName>
</protein>
<evidence type="ECO:0000256" key="1">
    <source>
        <dbReference type="ARBA" id="ARBA00001917"/>
    </source>
</evidence>
<dbReference type="GO" id="GO:0033787">
    <property type="term" value="F:cyanocobalamin reductase (cyanide-eliminating) (NADP+) activity"/>
    <property type="evidence" value="ECO:0007669"/>
    <property type="project" value="TreeGrafter"/>
</dbReference>
<dbReference type="PANTHER" id="PTHR31457:SF2">
    <property type="entry name" value="CYANOCOBALAMIN REDUCTASE _ ALKYLCOBALAMIN DEALKYLASE"/>
    <property type="match status" value="1"/>
</dbReference>
<dbReference type="GO" id="GO:0005737">
    <property type="term" value="C:cytoplasm"/>
    <property type="evidence" value="ECO:0007669"/>
    <property type="project" value="UniProtKB-SubCell"/>
</dbReference>
<dbReference type="KEGG" id="mis:MICPUN_57097"/>
<evidence type="ECO:0000256" key="11">
    <source>
        <dbReference type="ARBA" id="ARBA00031313"/>
    </source>
</evidence>
<comment type="cofactor">
    <cofactor evidence="1">
        <name>FMN</name>
        <dbReference type="ChEBI" id="CHEBI:58210"/>
    </cofactor>
</comment>
<keyword evidence="13" id="KW-1185">Reference proteome</keyword>
<dbReference type="InterPro" id="IPR032037">
    <property type="entry name" value="MMACHC"/>
</dbReference>
<evidence type="ECO:0000256" key="8">
    <source>
        <dbReference type="ARBA" id="ARBA00022827"/>
    </source>
</evidence>
<reference evidence="12 13" key="1">
    <citation type="journal article" date="2009" name="Science">
        <title>Green evolution and dynamic adaptations revealed by genomes of the marine picoeukaryotes Micromonas.</title>
        <authorList>
            <person name="Worden A.Z."/>
            <person name="Lee J.H."/>
            <person name="Mock T."/>
            <person name="Rouze P."/>
            <person name="Simmons M.P."/>
            <person name="Aerts A.L."/>
            <person name="Allen A.E."/>
            <person name="Cuvelier M.L."/>
            <person name="Derelle E."/>
            <person name="Everett M.V."/>
            <person name="Foulon E."/>
            <person name="Grimwood J."/>
            <person name="Gundlach H."/>
            <person name="Henrissat B."/>
            <person name="Napoli C."/>
            <person name="McDonald S.M."/>
            <person name="Parker M.S."/>
            <person name="Rombauts S."/>
            <person name="Salamov A."/>
            <person name="Von Dassow P."/>
            <person name="Badger J.H."/>
            <person name="Coutinho P.M."/>
            <person name="Demir E."/>
            <person name="Dubchak I."/>
            <person name="Gentemann C."/>
            <person name="Eikrem W."/>
            <person name="Gready J.E."/>
            <person name="John U."/>
            <person name="Lanier W."/>
            <person name="Lindquist E.A."/>
            <person name="Lucas S."/>
            <person name="Mayer K.F."/>
            <person name="Moreau H."/>
            <person name="Not F."/>
            <person name="Otillar R."/>
            <person name="Panaud O."/>
            <person name="Pangilinan J."/>
            <person name="Paulsen I."/>
            <person name="Piegu B."/>
            <person name="Poliakov A."/>
            <person name="Robbens S."/>
            <person name="Schmutz J."/>
            <person name="Toulza E."/>
            <person name="Wyss T."/>
            <person name="Zelensky A."/>
            <person name="Zhou K."/>
            <person name="Armbrust E.V."/>
            <person name="Bhattacharya D."/>
            <person name="Goodenough U.W."/>
            <person name="Van de Peer Y."/>
            <person name="Grigoriev I.V."/>
        </authorList>
    </citation>
    <scope>NUCLEOTIDE SEQUENCE [LARGE SCALE GENOMIC DNA]</scope>
    <source>
        <strain evidence="13">RCC299 / NOUM17</strain>
    </source>
</reference>
<evidence type="ECO:0000256" key="9">
    <source>
        <dbReference type="ARBA" id="ARBA00022857"/>
    </source>
</evidence>
<sequence length="300" mass="32549">MKKPEPVVKVDETGPPKAAVAGAVGVAVAVAWRLFISRMRNAGGAGRNNAWKTVTADAKEKLAAAGFDIVAPLKLRWYNEIAPDSAKIAPGGAMGEDALVILVGNSAALWPVFCDAHNARPEIGDAENPVDTYVDIEVNRVFRGKIRRVFYAHETKPGRLVAVQRMAHVAGVAHLDERSHLSIHPTLGPWLAFRAVVVLDDARGPGDGQKPRPPPNPLAFDPSARARVDEAFDDALDGYEAPGGPSEGQWRLWVAVRDAVEPGHPARYPEDQVAYHYNCLDGRERARIRSRLRGGFEPSD</sequence>
<accession>C1E237</accession>
<evidence type="ECO:0000256" key="10">
    <source>
        <dbReference type="ARBA" id="ARBA00023002"/>
    </source>
</evidence>
<evidence type="ECO:0000256" key="5">
    <source>
        <dbReference type="ARBA" id="ARBA00022490"/>
    </source>
</evidence>
<evidence type="ECO:0000256" key="4">
    <source>
        <dbReference type="ARBA" id="ARBA00007762"/>
    </source>
</evidence>
<dbReference type="PANTHER" id="PTHR31457">
    <property type="entry name" value="METHYLMALONIC ACIDURIA AND HOMOCYSTINURIA TYPE C PROTEIN"/>
    <property type="match status" value="1"/>
</dbReference>